<dbReference type="RefSeq" id="YP_010059997.1">
    <property type="nucleotide sequence ID" value="NC_054759.1"/>
</dbReference>
<reference evidence="1 2" key="1">
    <citation type="submission" date="2017-04" db="EMBL/GenBank/DDBJ databases">
        <authorList>
            <person name="Amato S."/>
            <person name="Cagatay S."/>
            <person name="Craw N."/>
            <person name="Deshpande R."/>
            <person name="Haddad J."/>
            <person name="Ng W."/>
            <person name="Russell D.A."/>
            <person name="Garlena R.A."/>
            <person name="Pope W.H."/>
            <person name="Jacobs-Sera J."/>
            <person name="Hatfull G.F."/>
        </authorList>
    </citation>
    <scope>NUCLEOTIDE SEQUENCE [LARGE SCALE GENOMIC DNA]</scope>
</reference>
<name>A0A220NRU4_9CAUD</name>
<dbReference type="EMBL" id="KY965063">
    <property type="protein sequence ID" value="ASJ79552.1"/>
    <property type="molecule type" value="Genomic_DNA"/>
</dbReference>
<protein>
    <submittedName>
        <fullName evidence="1">Uncharacterized protein</fullName>
    </submittedName>
</protein>
<organism evidence="1 2">
    <name type="scientific">Mycobacterium phage PurpleHaze</name>
    <dbReference type="NCBI Taxonomy" id="1983577"/>
    <lineage>
        <taxon>Viruses</taxon>
        <taxon>Duplodnaviria</taxon>
        <taxon>Heunggongvirae</taxon>
        <taxon>Uroviricota</taxon>
        <taxon>Caudoviricetes</taxon>
        <taxon>Microwolfvirus</taxon>
        <taxon>Microwolfvirus purplehaze</taxon>
    </lineage>
</organism>
<keyword evidence="2" id="KW-1185">Reference proteome</keyword>
<proteinExistence type="predicted"/>
<accession>A0A220NRU4</accession>
<gene>
    <name evidence="1" type="primary">39</name>
    <name evidence="1" type="ORF">SEA_PURPLEHAZE_39</name>
</gene>
<evidence type="ECO:0000313" key="2">
    <source>
        <dbReference type="Proteomes" id="UP000222302"/>
    </source>
</evidence>
<sequence>MTLVLHAFGYEVAIRARRREQPRPTVLIAEGGTLPVEDVAELIREVM</sequence>
<dbReference type="Proteomes" id="UP000222302">
    <property type="component" value="Segment"/>
</dbReference>
<dbReference type="GeneID" id="64854641"/>
<evidence type="ECO:0000313" key="1">
    <source>
        <dbReference type="EMBL" id="ASJ79552.1"/>
    </source>
</evidence>
<dbReference type="KEGG" id="vg:64854641"/>